<reference evidence="2 3" key="1">
    <citation type="submission" date="2021-05" db="EMBL/GenBank/DDBJ databases">
        <title>Genome Assembly of Synthetic Allotetraploid Brassica napus Reveals Homoeologous Exchanges between Subgenomes.</title>
        <authorList>
            <person name="Davis J.T."/>
        </authorList>
    </citation>
    <scope>NUCLEOTIDE SEQUENCE [LARGE SCALE GENOMIC DNA]</scope>
    <source>
        <strain evidence="3">cv. Da-Ae</strain>
        <tissue evidence="2">Seedling</tissue>
    </source>
</reference>
<dbReference type="Proteomes" id="UP000824890">
    <property type="component" value="Unassembled WGS sequence"/>
</dbReference>
<feature type="compositionally biased region" description="Polar residues" evidence="1">
    <location>
        <begin position="94"/>
        <end position="109"/>
    </location>
</feature>
<evidence type="ECO:0000256" key="1">
    <source>
        <dbReference type="SAM" id="MobiDB-lite"/>
    </source>
</evidence>
<accession>A0ABQ8BBK0</accession>
<feature type="region of interest" description="Disordered" evidence="1">
    <location>
        <begin position="86"/>
        <end position="109"/>
    </location>
</feature>
<organism evidence="2 3">
    <name type="scientific">Brassica napus</name>
    <name type="common">Rape</name>
    <dbReference type="NCBI Taxonomy" id="3708"/>
    <lineage>
        <taxon>Eukaryota</taxon>
        <taxon>Viridiplantae</taxon>
        <taxon>Streptophyta</taxon>
        <taxon>Embryophyta</taxon>
        <taxon>Tracheophyta</taxon>
        <taxon>Spermatophyta</taxon>
        <taxon>Magnoliopsida</taxon>
        <taxon>eudicotyledons</taxon>
        <taxon>Gunneridae</taxon>
        <taxon>Pentapetalae</taxon>
        <taxon>rosids</taxon>
        <taxon>malvids</taxon>
        <taxon>Brassicales</taxon>
        <taxon>Brassicaceae</taxon>
        <taxon>Brassiceae</taxon>
        <taxon>Brassica</taxon>
    </lineage>
</organism>
<name>A0ABQ8BBK0_BRANA</name>
<gene>
    <name evidence="2" type="ORF">HID58_041340</name>
</gene>
<dbReference type="EMBL" id="JAGKQM010000011">
    <property type="protein sequence ID" value="KAH0901837.1"/>
    <property type="molecule type" value="Genomic_DNA"/>
</dbReference>
<evidence type="ECO:0000313" key="2">
    <source>
        <dbReference type="EMBL" id="KAH0901837.1"/>
    </source>
</evidence>
<comment type="caution">
    <text evidence="2">The sequence shown here is derived from an EMBL/GenBank/DDBJ whole genome shotgun (WGS) entry which is preliminary data.</text>
</comment>
<keyword evidence="3" id="KW-1185">Reference proteome</keyword>
<evidence type="ECO:0000313" key="3">
    <source>
        <dbReference type="Proteomes" id="UP000824890"/>
    </source>
</evidence>
<protein>
    <submittedName>
        <fullName evidence="2">Uncharacterized protein</fullName>
    </submittedName>
</protein>
<proteinExistence type="predicted"/>
<sequence>MTDVHKLSSATTCLPSVLLSLFVFLSFSCNICRLKFELSIRSRQDSEEALTIFFCLGTLPFDISTFVAEPEIDAVGRLFGGEGRDARNREQVENSDTGLYNPLSSKGRT</sequence>
<dbReference type="PROSITE" id="PS51257">
    <property type="entry name" value="PROKAR_LIPOPROTEIN"/>
    <property type="match status" value="1"/>
</dbReference>